<evidence type="ECO:0000313" key="2">
    <source>
        <dbReference type="EMBL" id="RDY72559.1"/>
    </source>
</evidence>
<evidence type="ECO:0000313" key="3">
    <source>
        <dbReference type="Proteomes" id="UP000257032"/>
    </source>
</evidence>
<organism evidence="2 3">
    <name type="scientific">Halobacillus trueperi</name>
    <dbReference type="NCBI Taxonomy" id="156205"/>
    <lineage>
        <taxon>Bacteria</taxon>
        <taxon>Bacillati</taxon>
        <taxon>Bacillota</taxon>
        <taxon>Bacilli</taxon>
        <taxon>Bacillales</taxon>
        <taxon>Bacillaceae</taxon>
        <taxon>Halobacillus</taxon>
    </lineage>
</organism>
<reference evidence="2 3" key="1">
    <citation type="submission" date="2018-08" db="EMBL/GenBank/DDBJ databases">
        <title>Genome sequence of strict halophilic Halobacillus trueperi SS1 isolated from Lunsu, a salty water body of North West Himalayas.</title>
        <authorList>
            <person name="Gupta S."/>
            <person name="Sharma P."/>
            <person name="Dev K."/>
            <person name="Baumler D."/>
            <person name="Sourirajan A."/>
        </authorList>
    </citation>
    <scope>NUCLEOTIDE SEQUENCE [LARGE SCALE GENOMIC DNA]</scope>
    <source>
        <strain evidence="2 3">SS1</strain>
    </source>
</reference>
<keyword evidence="1" id="KW-1133">Transmembrane helix</keyword>
<feature type="transmembrane region" description="Helical" evidence="1">
    <location>
        <begin position="12"/>
        <end position="30"/>
    </location>
</feature>
<evidence type="ECO:0000256" key="1">
    <source>
        <dbReference type="SAM" id="Phobius"/>
    </source>
</evidence>
<sequence length="219" mass="25469">MSKIRFFSKYKWTLLVTVGGVIVLVLPILINQLMRFNWFKVVGDEETWISFYGSYLGGITGGLMTLVGVLLTLNHQRKNKEQEDNIEEHRTLLLLYPKLLLTISNLKNIKFSLDNFHLMLVQDDDLNWIERKLFKSRVESLSEKVNFLEEIDTTKLSPATLTKLMEARDVLNDTYVYVSALEGNFNSGFLPDSWGEYSLRVSETIDYIYNLINELDIRK</sequence>
<proteinExistence type="predicted"/>
<keyword evidence="1" id="KW-0812">Transmembrane</keyword>
<keyword evidence="1" id="KW-0472">Membrane</keyword>
<gene>
    <name evidence="2" type="ORF">DXT76_01055</name>
</gene>
<accession>A0A3D8VSP2</accession>
<comment type="caution">
    <text evidence="2">The sequence shown here is derived from an EMBL/GenBank/DDBJ whole genome shotgun (WGS) entry which is preliminary data.</text>
</comment>
<dbReference type="EMBL" id="QTLC01000007">
    <property type="protein sequence ID" value="RDY72559.1"/>
    <property type="molecule type" value="Genomic_DNA"/>
</dbReference>
<feature type="transmembrane region" description="Helical" evidence="1">
    <location>
        <begin position="50"/>
        <end position="73"/>
    </location>
</feature>
<dbReference type="AlphaFoldDB" id="A0A3D8VSP2"/>
<protein>
    <submittedName>
        <fullName evidence="2">Uncharacterized protein</fullName>
    </submittedName>
</protein>
<dbReference type="Proteomes" id="UP000257032">
    <property type="component" value="Unassembled WGS sequence"/>
</dbReference>
<name>A0A3D8VSP2_9BACI</name>
<dbReference type="RefSeq" id="WP_115893232.1">
    <property type="nucleotide sequence ID" value="NZ_QTLC01000007.1"/>
</dbReference>